<name>A0A0N1ITT0_9HYME</name>
<organism evidence="1 2">
    <name type="scientific">Melipona quadrifasciata</name>
    <dbReference type="NCBI Taxonomy" id="166423"/>
    <lineage>
        <taxon>Eukaryota</taxon>
        <taxon>Metazoa</taxon>
        <taxon>Ecdysozoa</taxon>
        <taxon>Arthropoda</taxon>
        <taxon>Hexapoda</taxon>
        <taxon>Insecta</taxon>
        <taxon>Pterygota</taxon>
        <taxon>Neoptera</taxon>
        <taxon>Endopterygota</taxon>
        <taxon>Hymenoptera</taxon>
        <taxon>Apocrita</taxon>
        <taxon>Aculeata</taxon>
        <taxon>Apoidea</taxon>
        <taxon>Anthophila</taxon>
        <taxon>Apidae</taxon>
        <taxon>Melipona</taxon>
    </lineage>
</organism>
<protein>
    <submittedName>
        <fullName evidence="1">Uncharacterized protein</fullName>
    </submittedName>
</protein>
<evidence type="ECO:0000313" key="1">
    <source>
        <dbReference type="EMBL" id="KOX76571.1"/>
    </source>
</evidence>
<keyword evidence="2" id="KW-1185">Reference proteome</keyword>
<dbReference type="AlphaFoldDB" id="A0A0N1ITT0"/>
<accession>A0A0N1ITT0</accession>
<dbReference type="EMBL" id="KQ435746">
    <property type="protein sequence ID" value="KOX76571.1"/>
    <property type="molecule type" value="Genomic_DNA"/>
</dbReference>
<proteinExistence type="predicted"/>
<dbReference type="Proteomes" id="UP000053105">
    <property type="component" value="Unassembled WGS sequence"/>
</dbReference>
<sequence length="234" mass="26999">MKLIDVYLLAKFLNLIFLETKRLVKKLRGQLHFQIILVNQQKTRLITTELATKLFLLKEYSRKINSNGNCTEMSRDIHHINISSLKVILAGRYYLCFPLKDKEIIVPIQQQIVPPELPAFTNFATSANRQSERTETWWEIKDQSGGAKEQKRCRKYRIIGGGGKSIVTHSVARKKLMGQPNIFGRDNLLNMYGIHGECSFVKNTAVLRAREIVKSKRKCKVRSFKCSFARNEVV</sequence>
<reference evidence="1 2" key="1">
    <citation type="submission" date="2015-07" db="EMBL/GenBank/DDBJ databases">
        <title>The genome of Melipona quadrifasciata.</title>
        <authorList>
            <person name="Pan H."/>
            <person name="Kapheim K."/>
        </authorList>
    </citation>
    <scope>NUCLEOTIDE SEQUENCE [LARGE SCALE GENOMIC DNA]</scope>
    <source>
        <strain evidence="1">0111107301</strain>
        <tissue evidence="1">Whole body</tissue>
    </source>
</reference>
<gene>
    <name evidence="1" type="ORF">WN51_11777</name>
</gene>
<evidence type="ECO:0000313" key="2">
    <source>
        <dbReference type="Proteomes" id="UP000053105"/>
    </source>
</evidence>